<keyword evidence="5" id="KW-0418">Kinase</keyword>
<dbReference type="InterPro" id="IPR050216">
    <property type="entry name" value="LRR_domain-containing"/>
</dbReference>
<keyword evidence="3" id="KW-0547">Nucleotide-binding</keyword>
<organism evidence="5 6">
    <name type="scientific">Janthinobacterium violaceinigrum</name>
    <dbReference type="NCBI Taxonomy" id="2654252"/>
    <lineage>
        <taxon>Bacteria</taxon>
        <taxon>Pseudomonadati</taxon>
        <taxon>Pseudomonadota</taxon>
        <taxon>Betaproteobacteria</taxon>
        <taxon>Burkholderiales</taxon>
        <taxon>Oxalobacteraceae</taxon>
        <taxon>Janthinobacterium</taxon>
    </lineage>
</organism>
<keyword evidence="3" id="KW-0067">ATP-binding</keyword>
<dbReference type="Gene3D" id="3.80.10.10">
    <property type="entry name" value="Ribonuclease Inhibitor"/>
    <property type="match status" value="1"/>
</dbReference>
<feature type="domain" description="Protein kinase" evidence="4">
    <location>
        <begin position="207"/>
        <end position="432"/>
    </location>
</feature>
<reference evidence="5 6" key="1">
    <citation type="submission" date="2019-10" db="EMBL/GenBank/DDBJ databases">
        <title>Three novel species isolated from a subtropical stream in China.</title>
        <authorList>
            <person name="Lu H."/>
        </authorList>
    </citation>
    <scope>NUCLEOTIDE SEQUENCE [LARGE SCALE GENOMIC DNA]</scope>
    <source>
        <strain evidence="5 6">FT13W</strain>
    </source>
</reference>
<dbReference type="RefSeq" id="WP_152285304.1">
    <property type="nucleotide sequence ID" value="NZ_WFLI01000067.1"/>
</dbReference>
<dbReference type="InterPro" id="IPR017441">
    <property type="entry name" value="Protein_kinase_ATP_BS"/>
</dbReference>
<evidence type="ECO:0000313" key="6">
    <source>
        <dbReference type="Proteomes" id="UP000468717"/>
    </source>
</evidence>
<dbReference type="EMBL" id="WFLI01000067">
    <property type="protein sequence ID" value="KAB8058113.1"/>
    <property type="molecule type" value="Genomic_DNA"/>
</dbReference>
<proteinExistence type="predicted"/>
<dbReference type="Gene3D" id="3.30.200.20">
    <property type="entry name" value="Phosphorylase Kinase, domain 1"/>
    <property type="match status" value="1"/>
</dbReference>
<protein>
    <submittedName>
        <fullName evidence="5">Protein kinase</fullName>
    </submittedName>
</protein>
<dbReference type="PANTHER" id="PTHR48051">
    <property type="match status" value="1"/>
</dbReference>
<dbReference type="GO" id="GO:0004672">
    <property type="term" value="F:protein kinase activity"/>
    <property type="evidence" value="ECO:0007669"/>
    <property type="project" value="InterPro"/>
</dbReference>
<dbReference type="Pfam" id="PF13855">
    <property type="entry name" value="LRR_8"/>
    <property type="match status" value="1"/>
</dbReference>
<dbReference type="GO" id="GO:0005737">
    <property type="term" value="C:cytoplasm"/>
    <property type="evidence" value="ECO:0007669"/>
    <property type="project" value="TreeGrafter"/>
</dbReference>
<dbReference type="SUPFAM" id="SSF52058">
    <property type="entry name" value="L domain-like"/>
    <property type="match status" value="1"/>
</dbReference>
<sequence>MHTLEQLRAGQLAGVRRLKLCCGLSDFPREIFDLADSLEILDLSGNALSMLPDDLPRLHKLRIIFCSDNLFTTLPAVLGSCEELSMIGFKANRIRHVPAAALPPRLRWLTLTDNAIEVLPDELGNCHELQKLMLAGNCLSRLPATLANCRQLELVRIAANRFTALPDCLLSLPRLSWLAYAGNPFSEARELAAPADAGAAGVAWQRLELAQQLGEGASGVIYRARLDGCTDVAVKVFKGAMTSDGLPRSEMAACVSAGAHPSLIPILGMLAGHPQQASGLVMPLIDAAFGNLAGPPSLASCTRDVYADGARFDASQALAIAHGIASAVCQLHARGIVHGDLYGHNILHTAAGACLLGDFGAASMFVPGSPQGDLLQGIEARAFGVLLGELIAHGAAPLPLLQALHEACLQDDVLRRPRFDVIERTLLEMFPA</sequence>
<dbReference type="InterPro" id="IPR001245">
    <property type="entry name" value="Ser-Thr/Tyr_kinase_cat_dom"/>
</dbReference>
<dbReference type="SMART" id="SM00369">
    <property type="entry name" value="LRR_TYP"/>
    <property type="match status" value="3"/>
</dbReference>
<keyword evidence="6" id="KW-1185">Reference proteome</keyword>
<gene>
    <name evidence="5" type="ORF">GCN75_28240</name>
</gene>
<dbReference type="Gene3D" id="1.10.510.10">
    <property type="entry name" value="Transferase(Phosphotransferase) domain 1"/>
    <property type="match status" value="1"/>
</dbReference>
<comment type="caution">
    <text evidence="5">The sequence shown here is derived from an EMBL/GenBank/DDBJ whole genome shotgun (WGS) entry which is preliminary data.</text>
</comment>
<dbReference type="GO" id="GO:0005524">
    <property type="term" value="F:ATP binding"/>
    <property type="evidence" value="ECO:0007669"/>
    <property type="project" value="UniProtKB-UniRule"/>
</dbReference>
<dbReference type="InterPro" id="IPR011009">
    <property type="entry name" value="Kinase-like_dom_sf"/>
</dbReference>
<evidence type="ECO:0000256" key="2">
    <source>
        <dbReference type="ARBA" id="ARBA00022737"/>
    </source>
</evidence>
<dbReference type="InterPro" id="IPR001611">
    <property type="entry name" value="Leu-rich_rpt"/>
</dbReference>
<dbReference type="PROSITE" id="PS50011">
    <property type="entry name" value="PROTEIN_KINASE_DOM"/>
    <property type="match status" value="1"/>
</dbReference>
<evidence type="ECO:0000313" key="5">
    <source>
        <dbReference type="EMBL" id="KAB8058113.1"/>
    </source>
</evidence>
<keyword evidence="2" id="KW-0677">Repeat</keyword>
<feature type="binding site" evidence="3">
    <location>
        <position position="235"/>
    </location>
    <ligand>
        <name>ATP</name>
        <dbReference type="ChEBI" id="CHEBI:30616"/>
    </ligand>
</feature>
<keyword evidence="1" id="KW-0433">Leucine-rich repeat</keyword>
<accession>A0A6I1HHR2</accession>
<evidence type="ECO:0000256" key="1">
    <source>
        <dbReference type="ARBA" id="ARBA00022614"/>
    </source>
</evidence>
<dbReference type="InterPro" id="IPR000719">
    <property type="entry name" value="Prot_kinase_dom"/>
</dbReference>
<dbReference type="SUPFAM" id="SSF56112">
    <property type="entry name" value="Protein kinase-like (PK-like)"/>
    <property type="match status" value="1"/>
</dbReference>
<dbReference type="PANTHER" id="PTHR48051:SF1">
    <property type="entry name" value="RAS SUPPRESSOR PROTEIN 1"/>
    <property type="match status" value="1"/>
</dbReference>
<dbReference type="PROSITE" id="PS51450">
    <property type="entry name" value="LRR"/>
    <property type="match status" value="1"/>
</dbReference>
<name>A0A6I1HHR2_9BURK</name>
<dbReference type="Pfam" id="PF07714">
    <property type="entry name" value="PK_Tyr_Ser-Thr"/>
    <property type="match status" value="1"/>
</dbReference>
<dbReference type="InterPro" id="IPR003591">
    <property type="entry name" value="Leu-rich_rpt_typical-subtyp"/>
</dbReference>
<evidence type="ECO:0000259" key="4">
    <source>
        <dbReference type="PROSITE" id="PS50011"/>
    </source>
</evidence>
<dbReference type="InterPro" id="IPR032675">
    <property type="entry name" value="LRR_dom_sf"/>
</dbReference>
<keyword evidence="5" id="KW-0808">Transferase</keyword>
<dbReference type="Proteomes" id="UP000468717">
    <property type="component" value="Unassembled WGS sequence"/>
</dbReference>
<dbReference type="Pfam" id="PF00560">
    <property type="entry name" value="LRR_1"/>
    <property type="match status" value="1"/>
</dbReference>
<dbReference type="AlphaFoldDB" id="A0A6I1HHR2"/>
<evidence type="ECO:0000256" key="3">
    <source>
        <dbReference type="PROSITE-ProRule" id="PRU10141"/>
    </source>
</evidence>
<dbReference type="PROSITE" id="PS00107">
    <property type="entry name" value="PROTEIN_KINASE_ATP"/>
    <property type="match status" value="1"/>
</dbReference>